<evidence type="ECO:0000256" key="9">
    <source>
        <dbReference type="ARBA" id="ARBA00022583"/>
    </source>
</evidence>
<dbReference type="CDD" id="cd11774">
    <property type="entry name" value="SH3_Sla1p_2"/>
    <property type="match status" value="1"/>
</dbReference>
<dbReference type="CDD" id="cd11773">
    <property type="entry name" value="SH3_Sla1p_1"/>
    <property type="match status" value="1"/>
</dbReference>
<feature type="compositionally biased region" description="Basic and acidic residues" evidence="17">
    <location>
        <begin position="464"/>
        <end position="499"/>
    </location>
</feature>
<feature type="region of interest" description="Disordered" evidence="17">
    <location>
        <begin position="130"/>
        <end position="229"/>
    </location>
</feature>
<dbReference type="InterPro" id="IPR035800">
    <property type="entry name" value="Sla1_SH3_1"/>
</dbReference>
<evidence type="ECO:0000256" key="16">
    <source>
        <dbReference type="PROSITE-ProRule" id="PRU00192"/>
    </source>
</evidence>
<dbReference type="FunFam" id="2.30.30.700:FF:000001">
    <property type="entry name" value="Actin cytoskeleton-regulatory complex protein SLA1"/>
    <property type="match status" value="1"/>
</dbReference>
<dbReference type="Gene3D" id="1.10.150.50">
    <property type="entry name" value="Transcription Factor, Ets-1"/>
    <property type="match status" value="1"/>
</dbReference>
<evidence type="ECO:0000256" key="5">
    <source>
        <dbReference type="ARBA" id="ARBA00020357"/>
    </source>
</evidence>
<dbReference type="PROSITE" id="PS50002">
    <property type="entry name" value="SH3"/>
    <property type="match status" value="3"/>
</dbReference>
<dbReference type="Gene3D" id="2.30.30.40">
    <property type="entry name" value="SH3 Domains"/>
    <property type="match status" value="3"/>
</dbReference>
<evidence type="ECO:0000256" key="2">
    <source>
        <dbReference type="ARBA" id="ARBA00004134"/>
    </source>
</evidence>
<feature type="compositionally biased region" description="Polar residues" evidence="17">
    <location>
        <begin position="1085"/>
        <end position="1097"/>
    </location>
</feature>
<feature type="domain" description="SH3" evidence="18">
    <location>
        <begin position="72"/>
        <end position="130"/>
    </location>
</feature>
<dbReference type="PANTHER" id="PTHR15735:SF19">
    <property type="entry name" value="ACTIN CYTOSKELETON-REGULATORY COMPLEX PROTEIN SLA1"/>
    <property type="match status" value="1"/>
</dbReference>
<keyword evidence="9" id="KW-0254">Endocytosis</keyword>
<dbReference type="OrthoDB" id="26539at2759"/>
<feature type="domain" description="SH3" evidence="18">
    <location>
        <begin position="343"/>
        <end position="405"/>
    </location>
</feature>
<evidence type="ECO:0000256" key="8">
    <source>
        <dbReference type="ARBA" id="ARBA00022490"/>
    </source>
</evidence>
<name>W1QDJ1_OGAPD</name>
<dbReference type="CDD" id="cd11775">
    <property type="entry name" value="SH3_Sla1p_3"/>
    <property type="match status" value="1"/>
</dbReference>
<keyword evidence="20" id="KW-1185">Reference proteome</keyword>
<proteinExistence type="inferred from homology"/>
<dbReference type="OMA" id="FMAQGED"/>
<keyword evidence="13" id="KW-0009">Actin-binding</keyword>
<comment type="caution">
    <text evidence="19">The sequence shown here is derived from an EMBL/GenBank/DDBJ whole genome shotgun (WGS) entry which is preliminary data.</text>
</comment>
<protein>
    <recommendedName>
        <fullName evidence="5">Actin cytoskeleton-regulatory complex protein SLA1</fullName>
    </recommendedName>
    <alternativeName>
        <fullName evidence="15">Actin cytoskeleton-regulatory complex protein sla1</fullName>
    </alternativeName>
</protein>
<dbReference type="InterPro" id="IPR056996">
    <property type="entry name" value="PH_SLA1"/>
</dbReference>
<dbReference type="Pfam" id="PF03983">
    <property type="entry name" value="SHD1"/>
    <property type="match status" value="1"/>
</dbReference>
<keyword evidence="7" id="KW-1003">Cell membrane</keyword>
<evidence type="ECO:0000256" key="6">
    <source>
        <dbReference type="ARBA" id="ARBA00022443"/>
    </source>
</evidence>
<dbReference type="GO" id="GO:0005634">
    <property type="term" value="C:nucleus"/>
    <property type="evidence" value="ECO:0007669"/>
    <property type="project" value="EnsemblFungi"/>
</dbReference>
<dbReference type="GO" id="GO:0043130">
    <property type="term" value="F:ubiquitin binding"/>
    <property type="evidence" value="ECO:0007669"/>
    <property type="project" value="EnsemblFungi"/>
</dbReference>
<accession>W1QDJ1</accession>
<dbReference type="Pfam" id="PF00018">
    <property type="entry name" value="SH3_1"/>
    <property type="match status" value="2"/>
</dbReference>
<organism evidence="19 20">
    <name type="scientific">Ogataea parapolymorpha (strain ATCC 26012 / BCRC 20466 / JCM 22074 / NRRL Y-7560 / DL-1)</name>
    <name type="common">Yeast</name>
    <name type="synonym">Hansenula polymorpha</name>
    <dbReference type="NCBI Taxonomy" id="871575"/>
    <lineage>
        <taxon>Eukaryota</taxon>
        <taxon>Fungi</taxon>
        <taxon>Dikarya</taxon>
        <taxon>Ascomycota</taxon>
        <taxon>Saccharomycotina</taxon>
        <taxon>Pichiomycetes</taxon>
        <taxon>Pichiales</taxon>
        <taxon>Pichiaceae</taxon>
        <taxon>Ogataea</taxon>
    </lineage>
</organism>
<evidence type="ECO:0000256" key="17">
    <source>
        <dbReference type="SAM" id="MobiDB-lite"/>
    </source>
</evidence>
<dbReference type="EMBL" id="AEOI02000008">
    <property type="protein sequence ID" value="ESW98650.1"/>
    <property type="molecule type" value="Genomic_DNA"/>
</dbReference>
<dbReference type="KEGG" id="opa:HPODL_04266"/>
<evidence type="ECO:0000256" key="11">
    <source>
        <dbReference type="ARBA" id="ARBA00022753"/>
    </source>
</evidence>
<dbReference type="GO" id="GO:1990964">
    <property type="term" value="C:actin cytoskeleton-regulatory complex"/>
    <property type="evidence" value="ECO:0007669"/>
    <property type="project" value="EnsemblFungi"/>
</dbReference>
<feature type="compositionally biased region" description="Polar residues" evidence="17">
    <location>
        <begin position="766"/>
        <end position="788"/>
    </location>
</feature>
<dbReference type="InterPro" id="IPR036028">
    <property type="entry name" value="SH3-like_dom_sf"/>
</dbReference>
<dbReference type="RefSeq" id="XP_013934533.1">
    <property type="nucleotide sequence ID" value="XM_014079058.1"/>
</dbReference>
<dbReference type="GO" id="GO:0030479">
    <property type="term" value="C:actin cortical patch"/>
    <property type="evidence" value="ECO:0007669"/>
    <property type="project" value="UniProtKB-SubCell"/>
</dbReference>
<feature type="region of interest" description="Disordered" evidence="17">
    <location>
        <begin position="459"/>
        <end position="505"/>
    </location>
</feature>
<evidence type="ECO:0000256" key="13">
    <source>
        <dbReference type="ARBA" id="ARBA00023203"/>
    </source>
</evidence>
<dbReference type="Proteomes" id="UP000008673">
    <property type="component" value="Unassembled WGS sequence"/>
</dbReference>
<evidence type="ECO:0000256" key="10">
    <source>
        <dbReference type="ARBA" id="ARBA00022737"/>
    </source>
</evidence>
<keyword evidence="12" id="KW-0472">Membrane</keyword>
<dbReference type="HOGENOM" id="CLU_003674_0_0_1"/>
<dbReference type="GO" id="GO:0140312">
    <property type="term" value="F:cargo adaptor activity"/>
    <property type="evidence" value="ECO:0007669"/>
    <property type="project" value="EnsemblFungi"/>
</dbReference>
<feature type="compositionally biased region" description="Polar residues" evidence="17">
    <location>
        <begin position="1062"/>
        <end position="1078"/>
    </location>
</feature>
<evidence type="ECO:0000256" key="1">
    <source>
        <dbReference type="ARBA" id="ARBA00004125"/>
    </source>
</evidence>
<dbReference type="InterPro" id="IPR013761">
    <property type="entry name" value="SAM/pointed_sf"/>
</dbReference>
<dbReference type="PANTHER" id="PTHR15735">
    <property type="entry name" value="FCH AND DOUBLE SH3 DOMAINS PROTEIN"/>
    <property type="match status" value="1"/>
</dbReference>
<dbReference type="GO" id="GO:0030833">
    <property type="term" value="P:regulation of actin filament polymerization"/>
    <property type="evidence" value="ECO:0007669"/>
    <property type="project" value="TreeGrafter"/>
</dbReference>
<dbReference type="eggNOG" id="ENOG502QQC3">
    <property type="taxonomic scope" value="Eukaryota"/>
</dbReference>
<dbReference type="SUPFAM" id="SSF50044">
    <property type="entry name" value="SH3-domain"/>
    <property type="match status" value="3"/>
</dbReference>
<feature type="region of interest" description="Disordered" evidence="17">
    <location>
        <begin position="565"/>
        <end position="587"/>
    </location>
</feature>
<evidence type="ECO:0000256" key="3">
    <source>
        <dbReference type="ARBA" id="ARBA00004413"/>
    </source>
</evidence>
<dbReference type="AlphaFoldDB" id="W1QDJ1"/>
<keyword evidence="10" id="KW-0677">Repeat</keyword>
<reference evidence="19 20" key="1">
    <citation type="journal article" date="2013" name="BMC Genomics">
        <title>Genome sequence and analysis of methylotrophic yeast Hansenula polymorpha DL1.</title>
        <authorList>
            <person name="Ravin N.V."/>
            <person name="Eldarov M.A."/>
            <person name="Kadnikov V.V."/>
            <person name="Beletsky A.V."/>
            <person name="Schneider J."/>
            <person name="Mardanova E.S."/>
            <person name="Smekalova E.M."/>
            <person name="Zvereva M.I."/>
            <person name="Dontsova O.A."/>
            <person name="Mardanov A.V."/>
            <person name="Skryabin K.G."/>
        </authorList>
    </citation>
    <scope>NUCLEOTIDE SEQUENCE [LARGE SCALE GENOMIC DNA]</scope>
    <source>
        <strain evidence="20">ATCC 26012 / BCRC 20466 / JCM 22074 / NRRL Y-7560 / DL-1</strain>
    </source>
</reference>
<keyword evidence="14" id="KW-0206">Cytoskeleton</keyword>
<dbReference type="STRING" id="871575.W1QDJ1"/>
<sequence length="1114" mass="121173">MASVFLGVYVALYDYQAQNDEELSIQENDLLYLLEKSDIDDWWKVKKRVVDADVEEPSGLVPSTYIEPAKVIGHATALYDYDKQTEEELTFTEGAQFDVYDTSDQNWTLVGLNGQQFGFVPANYIEMGQTQQPTSQVPHLSSYGSNTALKDFPPPPQKADAREDRAPSIESPAPQMPVRPNITGSAHSPDEEAPPPMPSRPRSSTVNSRRSVVSDTYAESRYSDGVPATQDNDAFVKDDFFTWTVYEIDGRKKKKATFAIGNSSIFITPSGSSDSRDWSINDLLNYSHEKKHVFLDFKNPNASYELHAGTKDSAEAIVSILGDLKGMASMSALKDVKEASIPNTKKQGKIIYDFEAASPDELTCFEGDTVNIINDKKSKDWWMVQNVETGEQGVVPSNYVKIIGSSSGSAAAAGLRSLFSRKGSSSSLSPKKKRAEKERKKEAERELALEREELERQRRRQQRKERELRDRSERERVRKADEREREKRAKSGSKHKDSSKPNPYRVRTWIDRSGAFKVEAEFLGCSDGKIHLHKVNGVKIAVAAQKLSVEDLEFVERITGMSLESYKDKKPSPPQRSEPAPAVVTAPEKPKSSAIPFNEKLYEFWFDFFVTCGVDANVCDKYARNFTTEQMDEAIMADIDTPLMRTLGLKEGDILRVNKYLDNKFNRKPEPLSTQPTNGGLFSTNDGSLKTNKANASMDSVNGQNLKQQFEDDAWSLKPAAKTGESKTVTPQLTGSIQDLVNIKPMEPTKSGITDSSASASAPQKPASTGSTSTLPTVTPQKTSGTLNPQLTAMQTGALMAMPTGFMPITMVPMLTGQATGLIPLQPTGKIIPATTFAQRTGGAMPATTFAQKTGGFMPVTTFGSLAQPQPTGGLVPLQPTGLVINKTGGVQRTGGNLVPLQTSFPAMQATMRTGGLMGQPTGTFGQQTLLPGGVMGQQTGFQNGGLGQPAGFQSGYQPGFQPNFQPNFQTGLQTGAQPTLHTGLQNGLTGQRTGFVPQSQFGMNQLSNMFAQTSLGGPTGTNYMNTGMNMNGMNTGFNTMSNPAANFNTGMNMNGMNQLPPTSFNSSFNEPLTSQPTGLGFGNAPSTSFGLQSQPTGKRANLANATADNPFGF</sequence>
<dbReference type="Pfam" id="PF14604">
    <property type="entry name" value="SH3_9"/>
    <property type="match status" value="1"/>
</dbReference>
<dbReference type="GO" id="GO:0008289">
    <property type="term" value="F:lipid binding"/>
    <property type="evidence" value="ECO:0007669"/>
    <property type="project" value="EnsemblFungi"/>
</dbReference>
<dbReference type="GO" id="GO:0010008">
    <property type="term" value="C:endosome membrane"/>
    <property type="evidence" value="ECO:0007669"/>
    <property type="project" value="UniProtKB-SubCell"/>
</dbReference>
<dbReference type="GO" id="GO:0000147">
    <property type="term" value="P:actin cortical patch assembly"/>
    <property type="evidence" value="ECO:0007669"/>
    <property type="project" value="EnsemblFungi"/>
</dbReference>
<dbReference type="GO" id="GO:0042802">
    <property type="term" value="F:identical protein binding"/>
    <property type="evidence" value="ECO:0007669"/>
    <property type="project" value="EnsemblFungi"/>
</dbReference>
<dbReference type="InterPro" id="IPR035821">
    <property type="entry name" value="Sla1_SH3_3"/>
</dbReference>
<dbReference type="GO" id="GO:0003779">
    <property type="term" value="F:actin binding"/>
    <property type="evidence" value="ECO:0007669"/>
    <property type="project" value="UniProtKB-KW"/>
</dbReference>
<feature type="compositionally biased region" description="Low complexity" evidence="17">
    <location>
        <begin position="420"/>
        <end position="429"/>
    </location>
</feature>
<feature type="region of interest" description="Disordered" evidence="17">
    <location>
        <begin position="420"/>
        <end position="446"/>
    </location>
</feature>
<evidence type="ECO:0000313" key="20">
    <source>
        <dbReference type="Proteomes" id="UP000008673"/>
    </source>
</evidence>
<evidence type="ECO:0000256" key="15">
    <source>
        <dbReference type="ARBA" id="ARBA00070651"/>
    </source>
</evidence>
<dbReference type="GO" id="GO:0140224">
    <property type="term" value="C:SLAC complex"/>
    <property type="evidence" value="ECO:0007669"/>
    <property type="project" value="EnsemblFungi"/>
</dbReference>
<feature type="compositionally biased region" description="Polar residues" evidence="17">
    <location>
        <begin position="130"/>
        <end position="148"/>
    </location>
</feature>
<feature type="compositionally biased region" description="Basic and acidic residues" evidence="17">
    <location>
        <begin position="435"/>
        <end position="446"/>
    </location>
</feature>
<evidence type="ECO:0000313" key="19">
    <source>
        <dbReference type="EMBL" id="ESW98650.1"/>
    </source>
</evidence>
<comment type="similarity">
    <text evidence="4">Belongs to the SLA1 family.</text>
</comment>
<keyword evidence="6 16" id="KW-0728">SH3 domain</keyword>
<keyword evidence="11" id="KW-0967">Endosome</keyword>
<evidence type="ECO:0000256" key="4">
    <source>
        <dbReference type="ARBA" id="ARBA00007948"/>
    </source>
</evidence>
<dbReference type="Pfam" id="PF24081">
    <property type="entry name" value="PH_SLA1"/>
    <property type="match status" value="1"/>
</dbReference>
<dbReference type="InterPro" id="IPR001452">
    <property type="entry name" value="SH3_domain"/>
</dbReference>
<feature type="domain" description="SH3" evidence="18">
    <location>
        <begin position="4"/>
        <end position="71"/>
    </location>
</feature>
<feature type="region of interest" description="Disordered" evidence="17">
    <location>
        <begin position="1062"/>
        <end position="1114"/>
    </location>
</feature>
<evidence type="ECO:0000256" key="14">
    <source>
        <dbReference type="ARBA" id="ARBA00023212"/>
    </source>
</evidence>
<feature type="region of interest" description="Disordered" evidence="17">
    <location>
        <begin position="746"/>
        <end position="788"/>
    </location>
</feature>
<dbReference type="InterPro" id="IPR007131">
    <property type="entry name" value="SHD1"/>
</dbReference>
<dbReference type="GO" id="GO:0006897">
    <property type="term" value="P:endocytosis"/>
    <property type="evidence" value="ECO:0007669"/>
    <property type="project" value="UniProtKB-KW"/>
</dbReference>
<keyword evidence="8" id="KW-0963">Cytoplasm</keyword>
<comment type="subcellular location">
    <subcellularLocation>
        <location evidence="3">Cell membrane</location>
        <topology evidence="3">Peripheral membrane protein</topology>
        <orientation evidence="3">Cytoplasmic side</orientation>
    </subcellularLocation>
    <subcellularLocation>
        <location evidence="2">Cytoplasm</location>
        <location evidence="2">Cytoskeleton</location>
        <location evidence="2">Actin patch</location>
    </subcellularLocation>
    <subcellularLocation>
        <location evidence="1">Endosome membrane</location>
        <topology evidence="1">Peripheral membrane protein</topology>
        <orientation evidence="1">Cytoplasmic side</orientation>
    </subcellularLocation>
</comment>
<dbReference type="SMART" id="SM00326">
    <property type="entry name" value="SH3"/>
    <property type="match status" value="3"/>
</dbReference>
<dbReference type="GO" id="GO:0005886">
    <property type="term" value="C:plasma membrane"/>
    <property type="evidence" value="ECO:0007669"/>
    <property type="project" value="UniProtKB-SubCell"/>
</dbReference>
<dbReference type="GeneID" id="25773694"/>
<dbReference type="PRINTS" id="PR00452">
    <property type="entry name" value="SH3DOMAIN"/>
</dbReference>
<dbReference type="GO" id="GO:0034316">
    <property type="term" value="P:negative regulation of Arp2/3 complex-mediated actin nucleation"/>
    <property type="evidence" value="ECO:0007669"/>
    <property type="project" value="EnsemblFungi"/>
</dbReference>
<evidence type="ECO:0000256" key="7">
    <source>
        <dbReference type="ARBA" id="ARBA00022475"/>
    </source>
</evidence>
<dbReference type="Gene3D" id="2.30.30.700">
    <property type="entry name" value="SLA1 homology domain 1"/>
    <property type="match status" value="1"/>
</dbReference>
<evidence type="ECO:0000259" key="18">
    <source>
        <dbReference type="PROSITE" id="PS50002"/>
    </source>
</evidence>
<dbReference type="FunFam" id="2.30.30.40:FF:000300">
    <property type="entry name" value="Actin cytoskeleton-regulatory complex protein SLA1"/>
    <property type="match status" value="1"/>
</dbReference>
<evidence type="ECO:0000256" key="12">
    <source>
        <dbReference type="ARBA" id="ARBA00023136"/>
    </source>
</evidence>
<gene>
    <name evidence="19" type="ORF">HPODL_04266</name>
</gene>
<feature type="compositionally biased region" description="Low complexity" evidence="17">
    <location>
        <begin position="200"/>
        <end position="214"/>
    </location>
</feature>
<dbReference type="GO" id="GO:0071555">
    <property type="term" value="P:cell wall organization"/>
    <property type="evidence" value="ECO:0007669"/>
    <property type="project" value="EnsemblFungi"/>
</dbReference>